<evidence type="ECO:0000313" key="2">
    <source>
        <dbReference type="EMBL" id="RRJ54691.1"/>
    </source>
</evidence>
<dbReference type="InterPro" id="IPR002110">
    <property type="entry name" value="Ankyrin_rpt"/>
</dbReference>
<name>A0A3P3T9I4_9BACL</name>
<keyword evidence="3" id="KW-1185">Reference proteome</keyword>
<accession>A0A3P3T9I4</accession>
<dbReference type="PROSITE" id="PS50088">
    <property type="entry name" value="ANK_REPEAT"/>
    <property type="match status" value="1"/>
</dbReference>
<evidence type="ECO:0000256" key="1">
    <source>
        <dbReference type="PROSITE-ProRule" id="PRU00023"/>
    </source>
</evidence>
<gene>
    <name evidence="2" type="ORF">EHV15_34400</name>
</gene>
<dbReference type="Gene3D" id="1.25.40.20">
    <property type="entry name" value="Ankyrin repeat-containing domain"/>
    <property type="match status" value="1"/>
</dbReference>
<proteinExistence type="predicted"/>
<dbReference type="Proteomes" id="UP000267017">
    <property type="component" value="Unassembled WGS sequence"/>
</dbReference>
<dbReference type="RefSeq" id="WP_128635778.1">
    <property type="nucleotide sequence ID" value="NZ_RRCN01000002.1"/>
</dbReference>
<dbReference type="AlphaFoldDB" id="A0A3P3T9I4"/>
<reference evidence="2 3" key="1">
    <citation type="submission" date="2018-11" db="EMBL/GenBank/DDBJ databases">
        <title>Genome sequencing of Paenibacillus sp. KCOM 3021 (= ChDC PVNT-B20).</title>
        <authorList>
            <person name="Kook J.-K."/>
            <person name="Park S.-N."/>
            <person name="Lim Y.K."/>
        </authorList>
    </citation>
    <scope>NUCLEOTIDE SEQUENCE [LARGE SCALE GENOMIC DNA]</scope>
    <source>
        <strain evidence="2 3">KCOM 3021</strain>
    </source>
</reference>
<dbReference type="SMART" id="SM00248">
    <property type="entry name" value="ANK"/>
    <property type="match status" value="2"/>
</dbReference>
<keyword evidence="1" id="KW-0040">ANK repeat</keyword>
<evidence type="ECO:0000313" key="3">
    <source>
        <dbReference type="Proteomes" id="UP000267017"/>
    </source>
</evidence>
<comment type="caution">
    <text evidence="2">The sequence shown here is derived from an EMBL/GenBank/DDBJ whole genome shotgun (WGS) entry which is preliminary data.</text>
</comment>
<dbReference type="Pfam" id="PF12796">
    <property type="entry name" value="Ank_2"/>
    <property type="match status" value="1"/>
</dbReference>
<dbReference type="InterPro" id="IPR036770">
    <property type="entry name" value="Ankyrin_rpt-contain_sf"/>
</dbReference>
<feature type="repeat" description="ANK" evidence="1">
    <location>
        <begin position="307"/>
        <end position="339"/>
    </location>
</feature>
<dbReference type="EMBL" id="RRCN01000002">
    <property type="protein sequence ID" value="RRJ54691.1"/>
    <property type="molecule type" value="Genomic_DNA"/>
</dbReference>
<sequence>MLKNRLEYEKLKISTSFVKGREFLDITGSVILTDERTGFSKEGGYIRAIVISSKWTRQSFIELTAGIDEKLFNCACCLDAHNLSAGTVAFLMESEFVGSERSHEDRAFVDLFSFLQEVLSSDIIVTFLPFSLEVKKQQGFIRVWGPDKRSYSISYNAVSNEMLTLDSVEGQIGADEAAATPNWSVAPVLNRLRSVSLAEGVSWHSEGAKKVVELFKENENAPLTKQQILNAVVLNEDDLSMAMMELLDLDLLEEWELKEEEEKETQDEIKPIFERKDFLQAVYDREHSKVQELLRQPGVQVNDIDADGRNAMFIALENKDLDMVRLLLEAGIDPNYENEDGMTAIKICWLTRNHSAESLLREYGAELDI</sequence>
<organism evidence="2 3">
    <name type="scientific">Paenibacillus oralis</name>
    <dbReference type="NCBI Taxonomy" id="2490856"/>
    <lineage>
        <taxon>Bacteria</taxon>
        <taxon>Bacillati</taxon>
        <taxon>Bacillota</taxon>
        <taxon>Bacilli</taxon>
        <taxon>Bacillales</taxon>
        <taxon>Paenibacillaceae</taxon>
        <taxon>Paenibacillus</taxon>
    </lineage>
</organism>
<protein>
    <submittedName>
        <fullName evidence="2">Ankyrin repeat domain-containing protein</fullName>
    </submittedName>
</protein>
<dbReference type="SUPFAM" id="SSF48403">
    <property type="entry name" value="Ankyrin repeat"/>
    <property type="match status" value="1"/>
</dbReference>
<dbReference type="PROSITE" id="PS50297">
    <property type="entry name" value="ANK_REP_REGION"/>
    <property type="match status" value="1"/>
</dbReference>
<dbReference type="OrthoDB" id="2596417at2"/>